<keyword evidence="1" id="KW-1133">Transmembrane helix</keyword>
<dbReference type="EMBL" id="SSOP01000879">
    <property type="protein sequence ID" value="KAB5587668.1"/>
    <property type="molecule type" value="Genomic_DNA"/>
</dbReference>
<keyword evidence="1" id="KW-0472">Membrane</keyword>
<feature type="transmembrane region" description="Helical" evidence="1">
    <location>
        <begin position="156"/>
        <end position="181"/>
    </location>
</feature>
<protein>
    <recommendedName>
        <fullName evidence="4">Transmembrane protein</fullName>
    </recommendedName>
</protein>
<proteinExistence type="predicted"/>
<evidence type="ECO:0000313" key="2">
    <source>
        <dbReference type="EMBL" id="KAB5587668.1"/>
    </source>
</evidence>
<dbReference type="Proteomes" id="UP000383932">
    <property type="component" value="Unassembled WGS sequence"/>
</dbReference>
<evidence type="ECO:0008006" key="4">
    <source>
        <dbReference type="Google" id="ProtNLM"/>
    </source>
</evidence>
<feature type="transmembrane region" description="Helical" evidence="1">
    <location>
        <begin position="107"/>
        <end position="135"/>
    </location>
</feature>
<evidence type="ECO:0000256" key="1">
    <source>
        <dbReference type="SAM" id="Phobius"/>
    </source>
</evidence>
<gene>
    <name evidence="2" type="ORF">CTheo_8892</name>
</gene>
<comment type="caution">
    <text evidence="2">The sequence shown here is derived from an EMBL/GenBank/DDBJ whole genome shotgun (WGS) entry which is preliminary data.</text>
</comment>
<keyword evidence="1" id="KW-0812">Transmembrane</keyword>
<keyword evidence="3" id="KW-1185">Reference proteome</keyword>
<dbReference type="AlphaFoldDB" id="A0A5N5Q8D7"/>
<sequence>MDDAYFTAQLVHTRYSPFAPPVRRSHARPFTCTPVCFPAHSLAGLHTRLPPGVSPAPLHAHLSVPVRTRLCHSCTRLCACPLRTHSLSYTLTGALTRLHCLLTPTPAWYPCALLGCLAAWLLGCLLAHLLVYTLSCIYLPAPCTISPLLVRLHSRALAWLVSALVLSPAPCLPLTELLALIPTRSPSYTCTHARPGPHTCTPTRQFAHTLIHTPAHLTATRPTACTTARSTHHTRMYL</sequence>
<reference evidence="2 3" key="1">
    <citation type="journal article" date="2019" name="Fungal Biol. Biotechnol.">
        <title>Draft genome sequence of fastidious pathogen Ceratobasidium theobromae, which causes vascular-streak dieback in Theobroma cacao.</title>
        <authorList>
            <person name="Ali S.S."/>
            <person name="Asman A."/>
            <person name="Shao J."/>
            <person name="Firmansyah A.P."/>
            <person name="Susilo A.W."/>
            <person name="Rosmana A."/>
            <person name="McMahon P."/>
            <person name="Junaid M."/>
            <person name="Guest D."/>
            <person name="Kheng T.Y."/>
            <person name="Meinhardt L.W."/>
            <person name="Bailey B.A."/>
        </authorList>
    </citation>
    <scope>NUCLEOTIDE SEQUENCE [LARGE SCALE GENOMIC DNA]</scope>
    <source>
        <strain evidence="2 3">CT2</strain>
    </source>
</reference>
<name>A0A5N5Q8D7_9AGAM</name>
<organism evidence="2 3">
    <name type="scientific">Ceratobasidium theobromae</name>
    <dbReference type="NCBI Taxonomy" id="1582974"/>
    <lineage>
        <taxon>Eukaryota</taxon>
        <taxon>Fungi</taxon>
        <taxon>Dikarya</taxon>
        <taxon>Basidiomycota</taxon>
        <taxon>Agaricomycotina</taxon>
        <taxon>Agaricomycetes</taxon>
        <taxon>Cantharellales</taxon>
        <taxon>Ceratobasidiaceae</taxon>
        <taxon>Ceratobasidium</taxon>
    </lineage>
</organism>
<accession>A0A5N5Q8D7</accession>
<evidence type="ECO:0000313" key="3">
    <source>
        <dbReference type="Proteomes" id="UP000383932"/>
    </source>
</evidence>